<geneLocation type="chloroplast" evidence="7"/>
<name>A0A977PJV4_9EUGL</name>
<evidence type="ECO:0000313" key="7">
    <source>
        <dbReference type="EMBL" id="UXD06385.1"/>
    </source>
</evidence>
<evidence type="ECO:0000256" key="2">
    <source>
        <dbReference type="ARBA" id="ARBA00022478"/>
    </source>
</evidence>
<dbReference type="InterPro" id="IPR036643">
    <property type="entry name" value="RNApol_insert_sf"/>
</dbReference>
<dbReference type="SMART" id="SM00662">
    <property type="entry name" value="RPOLD"/>
    <property type="match status" value="1"/>
</dbReference>
<dbReference type="SUPFAM" id="SSF56553">
    <property type="entry name" value="Insert subdomain of RNA polymerase alpha subunit"/>
    <property type="match status" value="1"/>
</dbReference>
<sequence length="212" mass="24528">MCINICQLSGFKFAFGYYGRFKIGPLERTWGVTLGNLLRRVLIGNINGIGVKEIKFFVKGKELLKNEFLTFSAIKEPIFEIMENLRDVILISELENFSNFEESLIVKQKLQGPCQIFAKDLDFSKFLNLRNPNLYIGTIDFKEIVELHLVLEPKKKSLVQKVNFKVEENPGKKISEQIFLEIWTFGEISPRSVLEKALFKILDNLEKLISNF</sequence>
<proteinExistence type="predicted"/>
<keyword evidence="3" id="KW-0804">Transcription</keyword>
<evidence type="ECO:0000256" key="4">
    <source>
        <dbReference type="ARBA" id="ARBA00026088"/>
    </source>
</evidence>
<reference evidence="7" key="2">
    <citation type="journal article" date="2022" name="Mol. Phylogenet. Evol.">
        <title>Maturyoshka: A maturase inside a maturase, and other peculiarities of the novel chloroplast genomes of marine euglenophytes.</title>
        <authorList>
            <person name="Maciszewski K."/>
            <person name="Dabbagh N."/>
            <person name="Preisfeld A."/>
            <person name="Karnkowska A."/>
        </authorList>
    </citation>
    <scope>NUCLEOTIDE SEQUENCE</scope>
</reference>
<dbReference type="GO" id="GO:0000428">
    <property type="term" value="C:DNA-directed RNA polymerase complex"/>
    <property type="evidence" value="ECO:0007669"/>
    <property type="project" value="UniProtKB-KW"/>
</dbReference>
<dbReference type="GO" id="GO:0003899">
    <property type="term" value="F:DNA-directed RNA polymerase activity"/>
    <property type="evidence" value="ECO:0007669"/>
    <property type="project" value="InterPro"/>
</dbReference>
<dbReference type="InterPro" id="IPR036603">
    <property type="entry name" value="RBP11-like"/>
</dbReference>
<reference evidence="7" key="1">
    <citation type="submission" date="2021-09" db="EMBL/GenBank/DDBJ databases">
        <authorList>
            <person name="Maciszewski K."/>
            <person name="Dabbagh N."/>
            <person name="Preisfeld A."/>
            <person name="Karnkowska A."/>
        </authorList>
    </citation>
    <scope>NUCLEOTIDE SEQUENCE</scope>
</reference>
<keyword evidence="7" id="KW-0150">Chloroplast</keyword>
<evidence type="ECO:0000256" key="1">
    <source>
        <dbReference type="ARBA" id="ARBA00004026"/>
    </source>
</evidence>
<dbReference type="AlphaFoldDB" id="A0A977PJV4"/>
<dbReference type="GO" id="GO:0046983">
    <property type="term" value="F:protein dimerization activity"/>
    <property type="evidence" value="ECO:0007669"/>
    <property type="project" value="InterPro"/>
</dbReference>
<comment type="subunit">
    <text evidence="4">In plastids the minimal PEP RNA polymerase catalytic core is composed of four subunits: alpha, beta, beta', and beta''. When a (nuclear-encoded) sigma factor is associated with the core the holoenzyme is formed, which can initiate transcription.</text>
</comment>
<comment type="function">
    <text evidence="1">DNA-dependent RNA polymerase catalyzes the transcription of DNA into RNA using the four ribonucleoside triphosphates as substrates.</text>
</comment>
<dbReference type="GO" id="GO:0006351">
    <property type="term" value="P:DNA-templated transcription"/>
    <property type="evidence" value="ECO:0007669"/>
    <property type="project" value="InterPro"/>
</dbReference>
<dbReference type="Gene3D" id="2.170.120.12">
    <property type="entry name" value="DNA-directed RNA polymerase, insert domain"/>
    <property type="match status" value="1"/>
</dbReference>
<keyword evidence="2" id="KW-0240">DNA-directed RNA polymerase</keyword>
<evidence type="ECO:0000259" key="6">
    <source>
        <dbReference type="SMART" id="SM00662"/>
    </source>
</evidence>
<dbReference type="EMBL" id="OK136185">
    <property type="protein sequence ID" value="UXD06385.1"/>
    <property type="molecule type" value="Genomic_DNA"/>
</dbReference>
<keyword evidence="7" id="KW-0934">Plastid</keyword>
<organism evidence="7">
    <name type="scientific">Eutreptiella sp. CCMP389</name>
    <dbReference type="NCBI Taxonomy" id="96781"/>
    <lineage>
        <taxon>Eukaryota</taxon>
        <taxon>Discoba</taxon>
        <taxon>Euglenozoa</taxon>
        <taxon>Euglenida</taxon>
        <taxon>Spirocuta</taxon>
        <taxon>Euglenophyceae</taxon>
        <taxon>Eutreptiales</taxon>
        <taxon>Eutreptiaceae</taxon>
        <taxon>Eutreptiella</taxon>
    </lineage>
</organism>
<protein>
    <recommendedName>
        <fullName evidence="5">Plastid-encoded RNA polymerase subunit alpha</fullName>
    </recommendedName>
</protein>
<evidence type="ECO:0000256" key="3">
    <source>
        <dbReference type="ARBA" id="ARBA00023163"/>
    </source>
</evidence>
<dbReference type="SUPFAM" id="SSF55257">
    <property type="entry name" value="RBP11-like subunits of RNA polymerase"/>
    <property type="match status" value="1"/>
</dbReference>
<evidence type="ECO:0000256" key="5">
    <source>
        <dbReference type="ARBA" id="ARBA00031776"/>
    </source>
</evidence>
<feature type="domain" description="DNA-directed RNA polymerase RpoA/D/Rpb3-type" evidence="6">
    <location>
        <begin position="18"/>
        <end position="212"/>
    </location>
</feature>
<dbReference type="InterPro" id="IPR011263">
    <property type="entry name" value="DNA-dir_RNA_pol_RpoA/D/Rpb3"/>
</dbReference>
<accession>A0A977PJV4</accession>
<dbReference type="Pfam" id="PF01193">
    <property type="entry name" value="RNA_pol_L"/>
    <property type="match status" value="1"/>
</dbReference>
<dbReference type="Gene3D" id="3.30.1360.10">
    <property type="entry name" value="RNA polymerase, RBP11-like subunit"/>
    <property type="match status" value="2"/>
</dbReference>